<dbReference type="AlphaFoldDB" id="A0A0E3NFT0"/>
<dbReference type="KEGG" id="mthr:MSTHT_2253"/>
<organism evidence="2 3">
    <name type="scientific">Methanosarcina thermophila (strain ATCC 43570 / DSM 1825 / OCM 12 / VKM B-1830 / TM-1)</name>
    <dbReference type="NCBI Taxonomy" id="523844"/>
    <lineage>
        <taxon>Archaea</taxon>
        <taxon>Methanobacteriati</taxon>
        <taxon>Methanobacteriota</taxon>
        <taxon>Stenosarchaea group</taxon>
        <taxon>Methanomicrobia</taxon>
        <taxon>Methanosarcinales</taxon>
        <taxon>Methanosarcinaceae</taxon>
        <taxon>Methanosarcina</taxon>
    </lineage>
</organism>
<dbReference type="EMBL" id="CP009501">
    <property type="protein sequence ID" value="AKB14011.1"/>
    <property type="molecule type" value="Genomic_DNA"/>
</dbReference>
<dbReference type="HOGENOM" id="CLU_822855_0_0_2"/>
<evidence type="ECO:0000259" key="1">
    <source>
        <dbReference type="SMART" id="SM00481"/>
    </source>
</evidence>
<name>A0A0E3NFT0_METTT</name>
<dbReference type="SUPFAM" id="SSF89550">
    <property type="entry name" value="PHP domain-like"/>
    <property type="match status" value="1"/>
</dbReference>
<sequence>MPMGRRQRNYEERLIAPEKAAELIEEGWKRADLHIHTTCSFDVLPVKDMHPENLYEKALKLGMDYITFTDHDTIEAYDILGWDREKLIPGVEMSVYDPEFAGHSLHINIFEFDREEFFELREISEIEHDLKSFIKYLRRHKLPYIYNHPFWFEFHREPNPSAVPRLAKLFPVLEYNMHELKQKNELTIALAEKFGKGIVATTDAHTGRFGEVYTLAKGDNFREFFANIEKGNNYIVPKNLTRELLIEEMNTWIDLIFEKSQKSSDIKSYLTGIKSLDAMVRISRSTLLNCFPGLNRKTMNLLYMISNTGLPASFYLHAEKNLAKEIEKQIEIKK</sequence>
<evidence type="ECO:0000313" key="3">
    <source>
        <dbReference type="Proteomes" id="UP000066529"/>
    </source>
</evidence>
<dbReference type="Gene3D" id="3.20.20.140">
    <property type="entry name" value="Metal-dependent hydrolases"/>
    <property type="match status" value="1"/>
</dbReference>
<dbReference type="GO" id="GO:0035312">
    <property type="term" value="F:5'-3' DNA exonuclease activity"/>
    <property type="evidence" value="ECO:0007669"/>
    <property type="project" value="TreeGrafter"/>
</dbReference>
<evidence type="ECO:0000313" key="2">
    <source>
        <dbReference type="EMBL" id="AKB14011.1"/>
    </source>
</evidence>
<feature type="domain" description="Polymerase/histidinol phosphatase N-terminal" evidence="1">
    <location>
        <begin position="31"/>
        <end position="97"/>
    </location>
</feature>
<gene>
    <name evidence="2" type="ORF">MSTHT_2253</name>
</gene>
<protein>
    <recommendedName>
        <fullName evidence="1">Polymerase/histidinol phosphatase N-terminal domain-containing protein</fullName>
    </recommendedName>
</protein>
<dbReference type="GeneID" id="41602345"/>
<dbReference type="InterPro" id="IPR052018">
    <property type="entry name" value="PHP_domain"/>
</dbReference>
<dbReference type="InterPro" id="IPR016195">
    <property type="entry name" value="Pol/histidinol_Pase-like"/>
</dbReference>
<proteinExistence type="predicted"/>
<dbReference type="SMART" id="SM00481">
    <property type="entry name" value="POLIIIAc"/>
    <property type="match status" value="1"/>
</dbReference>
<dbReference type="GO" id="GO:0004534">
    <property type="term" value="F:5'-3' RNA exonuclease activity"/>
    <property type="evidence" value="ECO:0007669"/>
    <property type="project" value="TreeGrafter"/>
</dbReference>
<dbReference type="Proteomes" id="UP000066529">
    <property type="component" value="Chromosome"/>
</dbReference>
<dbReference type="STRING" id="523844.MSTHT_2253"/>
<dbReference type="InterPro" id="IPR003141">
    <property type="entry name" value="Pol/His_phosphatase_N"/>
</dbReference>
<dbReference type="PANTHER" id="PTHR42924">
    <property type="entry name" value="EXONUCLEASE"/>
    <property type="match status" value="1"/>
</dbReference>
<dbReference type="PANTHER" id="PTHR42924:SF18">
    <property type="entry name" value="POLYMERASE_HISTIDINOL PHOSPHATASE N-TERMINAL DOMAIN-CONTAINING PROTEIN"/>
    <property type="match status" value="1"/>
</dbReference>
<dbReference type="RefSeq" id="WP_374756215.1">
    <property type="nucleotide sequence ID" value="NZ_CP009501.1"/>
</dbReference>
<reference evidence="2 3" key="1">
    <citation type="submission" date="2014-07" db="EMBL/GenBank/DDBJ databases">
        <title>Methanogenic archaea and the global carbon cycle.</title>
        <authorList>
            <person name="Henriksen J.R."/>
            <person name="Luke J."/>
            <person name="Reinhart S."/>
            <person name="Benedict M.N."/>
            <person name="Youngblut N.D."/>
            <person name="Metcalf M.E."/>
            <person name="Whitaker R.J."/>
            <person name="Metcalf W.W."/>
        </authorList>
    </citation>
    <scope>NUCLEOTIDE SEQUENCE [LARGE SCALE GENOMIC DNA]</scope>
    <source>
        <strain evidence="3">ATCC 43570 / DSM 1825 / OCM 12 / VKM B-1830 / TM-1</strain>
    </source>
</reference>
<dbReference type="PATRIC" id="fig|523844.20.peg.2759"/>
<accession>A0A0E3NFT0</accession>